<evidence type="ECO:0000256" key="3">
    <source>
        <dbReference type="ARBA" id="ARBA00022801"/>
    </source>
</evidence>
<feature type="domain" description="Ubiquitin-like protease family profile" evidence="5">
    <location>
        <begin position="884"/>
        <end position="1059"/>
    </location>
</feature>
<dbReference type="GO" id="GO:0019783">
    <property type="term" value="F:ubiquitin-like protein peptidase activity"/>
    <property type="evidence" value="ECO:0007669"/>
    <property type="project" value="UniProtKB-ARBA"/>
</dbReference>
<evidence type="ECO:0000313" key="7">
    <source>
        <dbReference type="Proteomes" id="UP000184267"/>
    </source>
</evidence>
<keyword evidence="7" id="KW-1185">Reference proteome</keyword>
<reference evidence="6 7" key="1">
    <citation type="submission" date="2016-10" db="EMBL/GenBank/DDBJ databases">
        <title>Genome sequence of the basidiomycete white-rot fungus Trametes pubescens.</title>
        <authorList>
            <person name="Makela M.R."/>
            <person name="Granchi Z."/>
            <person name="Peng M."/>
            <person name="De Vries R.P."/>
            <person name="Grigoriev I."/>
            <person name="Riley R."/>
            <person name="Hilden K."/>
        </authorList>
    </citation>
    <scope>NUCLEOTIDE SEQUENCE [LARGE SCALE GENOMIC DNA]</scope>
    <source>
        <strain evidence="6 7">FBCC735</strain>
    </source>
</reference>
<comment type="similarity">
    <text evidence="1">Belongs to the peptidase C48 family.</text>
</comment>
<dbReference type="InterPro" id="IPR003653">
    <property type="entry name" value="Peptidase_C48_C"/>
</dbReference>
<dbReference type="STRING" id="154538.A0A1M2VC77"/>
<evidence type="ECO:0000313" key="6">
    <source>
        <dbReference type="EMBL" id="OJT05137.1"/>
    </source>
</evidence>
<dbReference type="InterPro" id="IPR038765">
    <property type="entry name" value="Papain-like_cys_pep_sf"/>
</dbReference>
<gene>
    <name evidence="6" type="ORF">TRAPUB_4063</name>
</gene>
<dbReference type="EMBL" id="MNAD01001484">
    <property type="protein sequence ID" value="OJT05137.1"/>
    <property type="molecule type" value="Genomic_DNA"/>
</dbReference>
<dbReference type="AlphaFoldDB" id="A0A1M2VC77"/>
<name>A0A1M2VC77_TRAPU</name>
<dbReference type="InterPro" id="IPR040521">
    <property type="entry name" value="KDZ"/>
</dbReference>
<dbReference type="GO" id="GO:0006508">
    <property type="term" value="P:proteolysis"/>
    <property type="evidence" value="ECO:0007669"/>
    <property type="project" value="UniProtKB-KW"/>
</dbReference>
<keyword evidence="3" id="KW-0378">Hydrolase</keyword>
<protein>
    <recommendedName>
        <fullName evidence="5">Ubiquitin-like protease family profile domain-containing protein</fullName>
    </recommendedName>
</protein>
<keyword evidence="2" id="KW-0645">Protease</keyword>
<evidence type="ECO:0000256" key="1">
    <source>
        <dbReference type="ARBA" id="ARBA00005234"/>
    </source>
</evidence>
<dbReference type="OrthoDB" id="3265112at2759"/>
<dbReference type="Gene3D" id="3.40.395.10">
    <property type="entry name" value="Adenoviral Proteinase, Chain A"/>
    <property type="match status" value="1"/>
</dbReference>
<evidence type="ECO:0000259" key="5">
    <source>
        <dbReference type="PROSITE" id="PS50600"/>
    </source>
</evidence>
<dbReference type="OMA" id="CINGCAT"/>
<dbReference type="Proteomes" id="UP000184267">
    <property type="component" value="Unassembled WGS sequence"/>
</dbReference>
<proteinExistence type="inferred from homology"/>
<evidence type="ECO:0000256" key="4">
    <source>
        <dbReference type="SAM" id="MobiDB-lite"/>
    </source>
</evidence>
<dbReference type="GO" id="GO:0008234">
    <property type="term" value="F:cysteine-type peptidase activity"/>
    <property type="evidence" value="ECO:0007669"/>
    <property type="project" value="InterPro"/>
</dbReference>
<organism evidence="6 7">
    <name type="scientific">Trametes pubescens</name>
    <name type="common">White-rot fungus</name>
    <dbReference type="NCBI Taxonomy" id="154538"/>
    <lineage>
        <taxon>Eukaryota</taxon>
        <taxon>Fungi</taxon>
        <taxon>Dikarya</taxon>
        <taxon>Basidiomycota</taxon>
        <taxon>Agaricomycotina</taxon>
        <taxon>Agaricomycetes</taxon>
        <taxon>Polyporales</taxon>
        <taxon>Polyporaceae</taxon>
        <taxon>Trametes</taxon>
    </lineage>
</organism>
<dbReference type="PANTHER" id="PTHR33096:SF1">
    <property type="entry name" value="CXC1-LIKE CYSTEINE CLUSTER ASSOCIATED WITH KDZ TRANSPOSASES DOMAIN-CONTAINING PROTEIN"/>
    <property type="match status" value="1"/>
</dbReference>
<accession>A0A1M2VC77</accession>
<feature type="compositionally biased region" description="Acidic residues" evidence="4">
    <location>
        <begin position="84"/>
        <end position="98"/>
    </location>
</feature>
<comment type="caution">
    <text evidence="6">The sequence shown here is derived from an EMBL/GenBank/DDBJ whole genome shotgun (WGS) entry which is preliminary data.</text>
</comment>
<dbReference type="PROSITE" id="PS50600">
    <property type="entry name" value="ULP_PROTEASE"/>
    <property type="match status" value="1"/>
</dbReference>
<feature type="compositionally biased region" description="Basic and acidic residues" evidence="4">
    <location>
        <begin position="56"/>
        <end position="66"/>
    </location>
</feature>
<sequence>MDDSYILPPPATPPRRPPERSQQPVGAQFATPQKRRPPRKDSAVVNRPGLALRQQRLLEELNDLVHPKQPQSPLNRHPQAPIDDNFDVEMPDTEDMPDGADSAMDPSSAANDSPPEVPSRPRRLIPDAATEKLYGSWLAVVPTLVPNYLSYLQISQARIGALPPSQHDGGDVHVALDATFSQRHNISAGESPWFYQPKYFLSKEEVDGVGDRITAARKKPARQHASQVPEAALDQCEKSYQAADEKKEKTHGTKFDDTGLMALVCRHDIVLFLANVDTPGEQQKYGIALLERLFKHLPSEATVAAFYDIGCVLDRSIHTYDLLPQDIVSRLVFATSVMHAYGHQWACQLVYNPRLREGLGLSEGEGTERVWSKFRKLIGVTRSSARSRRIWLLDRHADAINISARNELGHWIRGRLRNGVEAKTLVAKKELSDIGMSVGDLRKEWEAQRDAQLSLRQHAPARLKKELDAVINLQVELEAVEVSLGRLQTIVGTDEDHPIVHEYITSLKRTHARAIQKVESLYSLLNVPHDFPELQGLPLDFVRILLMARDLKINIRKRAIGSFFEWDKLNRAAGGRDQPLGTKLHQQTQKAISKRTPALLVSIRKFNGYCLELEELYQDEWGFPLPQALPTELGALRDEPDLLADVWISPVSGNTPKWLEDSETRQGIRAMLTLDCCREERQRLGNEADNLCRWYGHELLGVELALRSQKWIAFLLRQKKEDLLLLQQIWKTPLVSALRFEFHTQEATRIARRLSGMEDPLPLQWVHVPSIGELAGDSDLYDPDSSAADEETVLAHDALDELFAYDDPDPAESIEITPSSPRVSLTAVPEDTMLTRTLGLSDHSPEGTVIDTEIAIPEATPLLVSLSEEDNDRALPAIGTPLRFIIPAKDLLRLQHPHGLLSDDCINTGAQVLLQHFGTGSLREGEPVIFSTQIMSMHRVDADDRTIWRDCYKSQFWTKNVWIIPIHHQLPSLHWTVAIVYIKEQRIAYFDSFANKEVWESDAAGIYQLIYKLHRLAEEHHYGPFQLDGDWISHALLKKPVQNNGYDCGVWVLACIAALLRGRHGVQLSSEQIAEFRARLFALIYTLTKETNPKATRT</sequence>
<dbReference type="PANTHER" id="PTHR33096">
    <property type="entry name" value="CXC2 DOMAIN-CONTAINING PROTEIN"/>
    <property type="match status" value="1"/>
</dbReference>
<dbReference type="Pfam" id="PF18758">
    <property type="entry name" value="KDZ"/>
    <property type="match status" value="1"/>
</dbReference>
<feature type="region of interest" description="Disordered" evidence="4">
    <location>
        <begin position="1"/>
        <end position="122"/>
    </location>
</feature>
<dbReference type="SUPFAM" id="SSF54001">
    <property type="entry name" value="Cysteine proteinases"/>
    <property type="match status" value="1"/>
</dbReference>
<evidence type="ECO:0000256" key="2">
    <source>
        <dbReference type="ARBA" id="ARBA00022670"/>
    </source>
</evidence>
<dbReference type="Pfam" id="PF02902">
    <property type="entry name" value="Peptidase_C48"/>
    <property type="match status" value="1"/>
</dbReference>